<feature type="compositionally biased region" description="Acidic residues" evidence="1">
    <location>
        <begin position="146"/>
        <end position="156"/>
    </location>
</feature>
<dbReference type="InterPro" id="IPR008160">
    <property type="entry name" value="Collagen"/>
</dbReference>
<comment type="caution">
    <text evidence="2">The sequence shown here is derived from an EMBL/GenBank/DDBJ whole genome shotgun (WGS) entry which is preliminary data.</text>
</comment>
<feature type="compositionally biased region" description="Pro residues" evidence="1">
    <location>
        <begin position="299"/>
        <end position="317"/>
    </location>
</feature>
<feature type="compositionally biased region" description="Basic and acidic residues" evidence="1">
    <location>
        <begin position="133"/>
        <end position="145"/>
    </location>
</feature>
<evidence type="ECO:0000313" key="3">
    <source>
        <dbReference type="Proteomes" id="UP001189429"/>
    </source>
</evidence>
<dbReference type="Pfam" id="PF01391">
    <property type="entry name" value="Collagen"/>
    <property type="match status" value="1"/>
</dbReference>
<evidence type="ECO:0000313" key="2">
    <source>
        <dbReference type="EMBL" id="CAK0894738.1"/>
    </source>
</evidence>
<organism evidence="2 3">
    <name type="scientific">Prorocentrum cordatum</name>
    <dbReference type="NCBI Taxonomy" id="2364126"/>
    <lineage>
        <taxon>Eukaryota</taxon>
        <taxon>Sar</taxon>
        <taxon>Alveolata</taxon>
        <taxon>Dinophyceae</taxon>
        <taxon>Prorocentrales</taxon>
        <taxon>Prorocentraceae</taxon>
        <taxon>Prorocentrum</taxon>
    </lineage>
</organism>
<keyword evidence="3" id="KW-1185">Reference proteome</keyword>
<feature type="compositionally biased region" description="Acidic residues" evidence="1">
    <location>
        <begin position="165"/>
        <end position="175"/>
    </location>
</feature>
<feature type="region of interest" description="Disordered" evidence="1">
    <location>
        <begin position="86"/>
        <end position="186"/>
    </location>
</feature>
<sequence>MLAPLLRRGAAAPTVARDGRWAERGRELAAEVDPQGRASLAARAPMMRRAGELLEAARAGPAAKELGELPVAAAPPLLGLLVGEGDSLLEDGDEHDALAEGGEGGEGDSLPEDEGKNGSLAEDGAGDEGDSLLGHEDKNDPRAEDGEGGEDGSLLEDEGKHDSLAEDGEGDEDDSAEGRTSSTTRRRNIFSRAVEAVVRRRRRVTKPQTLSHSDYRYVKYNGQCVDWLGRHLKETKVRGVHDLAKCEQTCSEAAQCSGVELLRNQCYVILTEAKAYRGYFGLLFNKGATCYVKKLNPQTPKPTPAPTPAPVPGPPGPNGTVGAAGPVGAPGPAGSAGPKGPPGPKGDPGETPEMSVAGLATLPILGGSEALFLLTLLVAYCMFSSRVLAGPKPAGPARRRSDAS</sequence>
<feature type="compositionally biased region" description="Acidic residues" evidence="1">
    <location>
        <begin position="103"/>
        <end position="112"/>
    </location>
</feature>
<feature type="compositionally biased region" description="Low complexity" evidence="1">
    <location>
        <begin position="318"/>
        <end position="338"/>
    </location>
</feature>
<reference evidence="2" key="1">
    <citation type="submission" date="2023-10" db="EMBL/GenBank/DDBJ databases">
        <authorList>
            <person name="Chen Y."/>
            <person name="Shah S."/>
            <person name="Dougan E. K."/>
            <person name="Thang M."/>
            <person name="Chan C."/>
        </authorList>
    </citation>
    <scope>NUCLEOTIDE SEQUENCE [LARGE SCALE GENOMIC DNA]</scope>
</reference>
<protein>
    <recommendedName>
        <fullName evidence="4">Apple domain-containing protein</fullName>
    </recommendedName>
</protein>
<dbReference type="Proteomes" id="UP001189429">
    <property type="component" value="Unassembled WGS sequence"/>
</dbReference>
<evidence type="ECO:0000256" key="1">
    <source>
        <dbReference type="SAM" id="MobiDB-lite"/>
    </source>
</evidence>
<feature type="region of interest" description="Disordered" evidence="1">
    <location>
        <begin position="297"/>
        <end position="354"/>
    </location>
</feature>
<evidence type="ECO:0008006" key="4">
    <source>
        <dbReference type="Google" id="ProtNLM"/>
    </source>
</evidence>
<dbReference type="EMBL" id="CAUYUJ010019942">
    <property type="protein sequence ID" value="CAK0894738.1"/>
    <property type="molecule type" value="Genomic_DNA"/>
</dbReference>
<gene>
    <name evidence="2" type="ORF">PCOR1329_LOCUS73699</name>
</gene>
<accession>A0ABN9X5S2</accession>
<proteinExistence type="predicted"/>
<name>A0ABN9X5S2_9DINO</name>